<organism evidence="5 6">
    <name type="scientific">Cellulomonas oligotrophica</name>
    <dbReference type="NCBI Taxonomy" id="931536"/>
    <lineage>
        <taxon>Bacteria</taxon>
        <taxon>Bacillati</taxon>
        <taxon>Actinomycetota</taxon>
        <taxon>Actinomycetes</taxon>
        <taxon>Micrococcales</taxon>
        <taxon>Cellulomonadaceae</taxon>
        <taxon>Cellulomonas</taxon>
    </lineage>
</organism>
<accession>A0ABQ4DFM6</accession>
<keyword evidence="3" id="KW-0812">Transmembrane</keyword>
<dbReference type="InterPro" id="IPR007110">
    <property type="entry name" value="Ig-like_dom"/>
</dbReference>
<evidence type="ECO:0000256" key="3">
    <source>
        <dbReference type="SAM" id="Phobius"/>
    </source>
</evidence>
<proteinExistence type="predicted"/>
<name>A0ABQ4DFM6_9CELL</name>
<dbReference type="Gene3D" id="2.60.40.10">
    <property type="entry name" value="Immunoglobulins"/>
    <property type="match status" value="2"/>
</dbReference>
<dbReference type="InterPro" id="IPR036179">
    <property type="entry name" value="Ig-like_dom_sf"/>
</dbReference>
<dbReference type="Gene3D" id="2.160.20.10">
    <property type="entry name" value="Single-stranded right-handed beta-helix, Pectin lyase-like"/>
    <property type="match status" value="1"/>
</dbReference>
<dbReference type="PROSITE" id="PS50835">
    <property type="entry name" value="IG_LIKE"/>
    <property type="match status" value="2"/>
</dbReference>
<dbReference type="InterPro" id="IPR013783">
    <property type="entry name" value="Ig-like_fold"/>
</dbReference>
<dbReference type="EMBL" id="BONN01000019">
    <property type="protein sequence ID" value="GIG34536.1"/>
    <property type="molecule type" value="Genomic_DNA"/>
</dbReference>
<evidence type="ECO:0000256" key="1">
    <source>
        <dbReference type="ARBA" id="ARBA00023319"/>
    </source>
</evidence>
<dbReference type="InterPro" id="IPR003599">
    <property type="entry name" value="Ig_sub"/>
</dbReference>
<dbReference type="InterPro" id="IPR013098">
    <property type="entry name" value="Ig_I-set"/>
</dbReference>
<feature type="domain" description="Ig-like" evidence="4">
    <location>
        <begin position="629"/>
        <end position="713"/>
    </location>
</feature>
<dbReference type="SUPFAM" id="SSF51126">
    <property type="entry name" value="Pectin lyase-like"/>
    <property type="match status" value="1"/>
</dbReference>
<dbReference type="SMART" id="SM00409">
    <property type="entry name" value="IG"/>
    <property type="match status" value="3"/>
</dbReference>
<evidence type="ECO:0000259" key="4">
    <source>
        <dbReference type="PROSITE" id="PS50835"/>
    </source>
</evidence>
<feature type="compositionally biased region" description="Gly residues" evidence="2">
    <location>
        <begin position="943"/>
        <end position="957"/>
    </location>
</feature>
<dbReference type="InterPro" id="IPR011050">
    <property type="entry name" value="Pectin_lyase_fold/virulence"/>
</dbReference>
<dbReference type="PANTHER" id="PTHR10075:SF14">
    <property type="entry name" value="CELL ADHESION MOLECULE DSCAM2-RELATED"/>
    <property type="match status" value="1"/>
</dbReference>
<dbReference type="Pfam" id="PF07679">
    <property type="entry name" value="I-set"/>
    <property type="match status" value="2"/>
</dbReference>
<evidence type="ECO:0000256" key="2">
    <source>
        <dbReference type="SAM" id="MobiDB-lite"/>
    </source>
</evidence>
<reference evidence="5 6" key="1">
    <citation type="submission" date="2021-01" db="EMBL/GenBank/DDBJ databases">
        <title>Whole genome shotgun sequence of Cellulomonas oligotrophica NBRC 109435.</title>
        <authorList>
            <person name="Komaki H."/>
            <person name="Tamura T."/>
        </authorList>
    </citation>
    <scope>NUCLEOTIDE SEQUENCE [LARGE SCALE GENOMIC DNA]</scope>
    <source>
        <strain evidence="5 6">NBRC 109435</strain>
    </source>
</reference>
<keyword evidence="6" id="KW-1185">Reference proteome</keyword>
<dbReference type="Proteomes" id="UP000618382">
    <property type="component" value="Unassembled WGS sequence"/>
</dbReference>
<dbReference type="SUPFAM" id="SSF48726">
    <property type="entry name" value="Immunoglobulin"/>
    <property type="match status" value="3"/>
</dbReference>
<dbReference type="InterPro" id="IPR006626">
    <property type="entry name" value="PbH1"/>
</dbReference>
<comment type="caution">
    <text evidence="5">The sequence shown here is derived from an EMBL/GenBank/DDBJ whole genome shotgun (WGS) entry which is preliminary data.</text>
</comment>
<feature type="domain" description="Ig-like" evidence="4">
    <location>
        <begin position="448"/>
        <end position="534"/>
    </location>
</feature>
<gene>
    <name evidence="5" type="ORF">Col01nite_36950</name>
</gene>
<feature type="region of interest" description="Disordered" evidence="2">
    <location>
        <begin position="915"/>
        <end position="965"/>
    </location>
</feature>
<feature type="transmembrane region" description="Helical" evidence="3">
    <location>
        <begin position="969"/>
        <end position="990"/>
    </location>
</feature>
<dbReference type="PANTHER" id="PTHR10075">
    <property type="entry name" value="BASIGIN RELATED"/>
    <property type="match status" value="1"/>
</dbReference>
<evidence type="ECO:0000313" key="6">
    <source>
        <dbReference type="Proteomes" id="UP000618382"/>
    </source>
</evidence>
<protein>
    <recommendedName>
        <fullName evidence="4">Ig-like domain-containing protein</fullName>
    </recommendedName>
</protein>
<dbReference type="SMART" id="SM00710">
    <property type="entry name" value="PbH1"/>
    <property type="match status" value="6"/>
</dbReference>
<dbReference type="InterPro" id="IPR012334">
    <property type="entry name" value="Pectin_lyas_fold"/>
</dbReference>
<evidence type="ECO:0000313" key="5">
    <source>
        <dbReference type="EMBL" id="GIG34536.1"/>
    </source>
</evidence>
<keyword evidence="1" id="KW-0393">Immunoglobulin domain</keyword>
<keyword evidence="3" id="KW-1133">Transmembrane helix</keyword>
<sequence>MVAAPLVGAARAADPVVVDVTVTTDAPLAGCDDGAAGTSLREALCQAEGLAPGPVLVRVPAGTHLLTAGALTVDPQTPLDLTVQGVGAVVDAGGASRVLDLDPTLTGGLDVTVEGLTLTGGAAGPDELGGGAVIAGSGDAGSPDSLTLRDCVLEGNATTGGPTDAGGAVSMTGGALLVERCTLTGNTSDGAGGAAIAFTGVDGGTDTVTVRDSVVQDSAATGGSGVVGGAVDVSWGTPTVTVDGSRFVGNTVTSTSGAPAQGAALRVAAGTATITGTAVLDNVVTGPAGSSAALWLAAGTVADSRVAGNLANGTRDGVQGATSALRTWWGCTDPAEGTGCDASGGATILPAATLVATADPTSAPAGADVDVTVALALTDGAAPTAALLGAFVDAPVVWGGVTTTAADGTLDATGAAAAAFTMPGTDVTATGAVDGAAAGATVQLQTPPTIGTDPAATTVDAGDDATFTATVSGAPAPTLDWQRRATPTGAWVSTGETGASLTLAGVAPGDDGVQVRVVATNVVGTATSAPATLTVHHGPSSVTDPDDVRGLAGDDVTFTTSSVGNPVPAVRWETSPDGTTWTSVPGATGTSYVRTLGPDDDDLRVRAVHAGATGEVTTAAAVVTLDAVPAVTADPQGATVDAGVDATFGVTVTGTPAPALRWQHDAGGSWADVAGATGTSLTVTGTDQLHGVRYRAVATNEHGTATSAPATLTVLVPPTVSDPADVATAPGGTVELTVTTTGRPVPDVTWQTSADGVTWDPAGSGTTLTLTPSADDDGLLVRAVATATLVGGPVSVTSGTATVRVADLPVAVDPAPPVVDARAGLPVTVAWEVLAADATVAWSVSRDDGTTWGPTPLGWTLTATPGADVLGVAAAAVPVRTVHAATFTPTRADDGLVVRLQVTTAGGTVTLTSTVDVAAAPTDPDPTDPDPTDPSGPDPVAPGGAGTGGVRPGGSSAGPGRLPDTGADVLALLALGLLLTLGGAAAVRVARAGRRTA</sequence>
<keyword evidence="3" id="KW-0472">Membrane</keyword>